<evidence type="ECO:0000256" key="1">
    <source>
        <dbReference type="SAM" id="MobiDB-lite"/>
    </source>
</evidence>
<proteinExistence type="predicted"/>
<dbReference type="AlphaFoldDB" id="A0AAD3Y4P7"/>
<name>A0AAD3Y4P7_NEPGR</name>
<dbReference type="Proteomes" id="UP001279734">
    <property type="component" value="Unassembled WGS sequence"/>
</dbReference>
<comment type="caution">
    <text evidence="2">The sequence shown here is derived from an EMBL/GenBank/DDBJ whole genome shotgun (WGS) entry which is preliminary data.</text>
</comment>
<organism evidence="2 3">
    <name type="scientific">Nepenthes gracilis</name>
    <name type="common">Slender pitcher plant</name>
    <dbReference type="NCBI Taxonomy" id="150966"/>
    <lineage>
        <taxon>Eukaryota</taxon>
        <taxon>Viridiplantae</taxon>
        <taxon>Streptophyta</taxon>
        <taxon>Embryophyta</taxon>
        <taxon>Tracheophyta</taxon>
        <taxon>Spermatophyta</taxon>
        <taxon>Magnoliopsida</taxon>
        <taxon>eudicotyledons</taxon>
        <taxon>Gunneridae</taxon>
        <taxon>Pentapetalae</taxon>
        <taxon>Caryophyllales</taxon>
        <taxon>Nepenthaceae</taxon>
        <taxon>Nepenthes</taxon>
    </lineage>
</organism>
<keyword evidence="3" id="KW-1185">Reference proteome</keyword>
<evidence type="ECO:0000313" key="3">
    <source>
        <dbReference type="Proteomes" id="UP001279734"/>
    </source>
</evidence>
<gene>
    <name evidence="2" type="ORF">Nepgr_028574</name>
</gene>
<accession>A0AAD3Y4P7</accession>
<protein>
    <submittedName>
        <fullName evidence="2">Uncharacterized protein</fullName>
    </submittedName>
</protein>
<feature type="region of interest" description="Disordered" evidence="1">
    <location>
        <begin position="69"/>
        <end position="98"/>
    </location>
</feature>
<feature type="compositionally biased region" description="Basic and acidic residues" evidence="1">
    <location>
        <begin position="69"/>
        <end position="92"/>
    </location>
</feature>
<dbReference type="EMBL" id="BSYO01000031">
    <property type="protein sequence ID" value="GMH26731.1"/>
    <property type="molecule type" value="Genomic_DNA"/>
</dbReference>
<evidence type="ECO:0000313" key="2">
    <source>
        <dbReference type="EMBL" id="GMH26731.1"/>
    </source>
</evidence>
<sequence>MSRIGAKVPVRALAKHRARPGASARSFKVAEESKEHIPMECPIAKVVVMALDRSSLSSISKSLSINETVAKKDDRNDGDYHRTRKNSERVVEHTQLVY</sequence>
<reference evidence="2" key="1">
    <citation type="submission" date="2023-05" db="EMBL/GenBank/DDBJ databases">
        <title>Nepenthes gracilis genome sequencing.</title>
        <authorList>
            <person name="Fukushima K."/>
        </authorList>
    </citation>
    <scope>NUCLEOTIDE SEQUENCE</scope>
    <source>
        <strain evidence="2">SING2019-196</strain>
    </source>
</reference>